<dbReference type="AlphaFoldDB" id="A0AAE1GFA3"/>
<dbReference type="Proteomes" id="UP001286313">
    <property type="component" value="Unassembled WGS sequence"/>
</dbReference>
<feature type="region of interest" description="Disordered" evidence="1">
    <location>
        <begin position="209"/>
        <end position="242"/>
    </location>
</feature>
<dbReference type="EMBL" id="JAWQEG010000543">
    <property type="protein sequence ID" value="KAK3888528.1"/>
    <property type="molecule type" value="Genomic_DNA"/>
</dbReference>
<name>A0AAE1GFA3_PETCI</name>
<organism evidence="2 3">
    <name type="scientific">Petrolisthes cinctipes</name>
    <name type="common">Flat porcelain crab</name>
    <dbReference type="NCBI Taxonomy" id="88211"/>
    <lineage>
        <taxon>Eukaryota</taxon>
        <taxon>Metazoa</taxon>
        <taxon>Ecdysozoa</taxon>
        <taxon>Arthropoda</taxon>
        <taxon>Crustacea</taxon>
        <taxon>Multicrustacea</taxon>
        <taxon>Malacostraca</taxon>
        <taxon>Eumalacostraca</taxon>
        <taxon>Eucarida</taxon>
        <taxon>Decapoda</taxon>
        <taxon>Pleocyemata</taxon>
        <taxon>Anomura</taxon>
        <taxon>Galatheoidea</taxon>
        <taxon>Porcellanidae</taxon>
        <taxon>Petrolisthes</taxon>
    </lineage>
</organism>
<feature type="compositionally biased region" description="Basic and acidic residues" evidence="1">
    <location>
        <begin position="216"/>
        <end position="228"/>
    </location>
</feature>
<accession>A0AAE1GFA3</accession>
<evidence type="ECO:0000313" key="2">
    <source>
        <dbReference type="EMBL" id="KAK3888528.1"/>
    </source>
</evidence>
<evidence type="ECO:0000313" key="3">
    <source>
        <dbReference type="Proteomes" id="UP001286313"/>
    </source>
</evidence>
<reference evidence="2" key="1">
    <citation type="submission" date="2023-10" db="EMBL/GenBank/DDBJ databases">
        <title>Genome assemblies of two species of porcelain crab, Petrolisthes cinctipes and Petrolisthes manimaculis (Anomura: Porcellanidae).</title>
        <authorList>
            <person name="Angst P."/>
        </authorList>
    </citation>
    <scope>NUCLEOTIDE SEQUENCE</scope>
    <source>
        <strain evidence="2">PB745_01</strain>
        <tissue evidence="2">Gill</tissue>
    </source>
</reference>
<dbReference type="Gene3D" id="2.170.270.10">
    <property type="entry name" value="SET domain"/>
    <property type="match status" value="1"/>
</dbReference>
<keyword evidence="3" id="KW-1185">Reference proteome</keyword>
<comment type="caution">
    <text evidence="2">The sequence shown here is derived from an EMBL/GenBank/DDBJ whole genome shotgun (WGS) entry which is preliminary data.</text>
</comment>
<proteinExistence type="predicted"/>
<dbReference type="InterPro" id="IPR046341">
    <property type="entry name" value="SET_dom_sf"/>
</dbReference>
<sequence length="242" mass="26322">MRMETCVLIPRELCLLHETIDQYEGRGHSTLEADPRQLEGDTSQIEGAAQGEHTEYSDKCGVVFVDDGCTVVKVITASTVHCGTVYTPISGTLRMDVLPYQPLQPLLHSHHAQHKWGSYDQLNPPFSTSFIPSSSSSSSFHTVNEGVGVRTCNWVRFLTVSPCYTAHVNVVATLTPTHHLTFTIIRTLPPETELVAFLLPPLDSLPPPAPVLLGVGKKEDVGPEEGGRHQAKSPLPSPPSSP</sequence>
<evidence type="ECO:0000256" key="1">
    <source>
        <dbReference type="SAM" id="MobiDB-lite"/>
    </source>
</evidence>
<gene>
    <name evidence="2" type="ORF">Pcinc_007384</name>
</gene>
<protein>
    <submittedName>
        <fullName evidence="2">Uncharacterized protein</fullName>
    </submittedName>
</protein>